<gene>
    <name evidence="2" type="ORF">E6K72_05225</name>
</gene>
<dbReference type="EMBL" id="VBOS01000173">
    <property type="protein sequence ID" value="TMQ56443.1"/>
    <property type="molecule type" value="Genomic_DNA"/>
</dbReference>
<proteinExistence type="predicted"/>
<reference evidence="2 3" key="1">
    <citation type="journal article" date="2019" name="Nat. Microbiol.">
        <title>Mediterranean grassland soil C-N compound turnover is dependent on rainfall and depth, and is mediated by genomically divergent microorganisms.</title>
        <authorList>
            <person name="Diamond S."/>
            <person name="Andeer P.F."/>
            <person name="Li Z."/>
            <person name="Crits-Christoph A."/>
            <person name="Burstein D."/>
            <person name="Anantharaman K."/>
            <person name="Lane K.R."/>
            <person name="Thomas B.C."/>
            <person name="Pan C."/>
            <person name="Northen T.R."/>
            <person name="Banfield J.F."/>
        </authorList>
    </citation>
    <scope>NUCLEOTIDE SEQUENCE [LARGE SCALE GENOMIC DNA]</scope>
    <source>
        <strain evidence="2">WS_2</strain>
    </source>
</reference>
<dbReference type="InterPro" id="IPR050229">
    <property type="entry name" value="GlpE_sulfurtransferase"/>
</dbReference>
<dbReference type="InterPro" id="IPR041698">
    <property type="entry name" value="Methyltransf_25"/>
</dbReference>
<dbReference type="PROSITE" id="PS50206">
    <property type="entry name" value="RHODANESE_3"/>
    <property type="match status" value="1"/>
</dbReference>
<dbReference type="Gene3D" id="3.40.250.10">
    <property type="entry name" value="Rhodanese-like domain"/>
    <property type="match status" value="1"/>
</dbReference>
<dbReference type="Proteomes" id="UP000317716">
    <property type="component" value="Unassembled WGS sequence"/>
</dbReference>
<feature type="domain" description="Rhodanese" evidence="1">
    <location>
        <begin position="15"/>
        <end position="96"/>
    </location>
</feature>
<dbReference type="InterPro" id="IPR036873">
    <property type="entry name" value="Rhodanese-like_dom_sf"/>
</dbReference>
<evidence type="ECO:0000259" key="1">
    <source>
        <dbReference type="PROSITE" id="PS50206"/>
    </source>
</evidence>
<dbReference type="InterPro" id="IPR001763">
    <property type="entry name" value="Rhodanese-like_dom"/>
</dbReference>
<dbReference type="SUPFAM" id="SSF53335">
    <property type="entry name" value="S-adenosyl-L-methionine-dependent methyltransferases"/>
    <property type="match status" value="1"/>
</dbReference>
<dbReference type="SUPFAM" id="SSF52821">
    <property type="entry name" value="Rhodanese/Cell cycle control phosphatase"/>
    <property type="match status" value="1"/>
</dbReference>
<dbReference type="Pfam" id="PF13649">
    <property type="entry name" value="Methyltransf_25"/>
    <property type="match status" value="1"/>
</dbReference>
<protein>
    <submittedName>
        <fullName evidence="2">Rhodanese-like domain-containing protein</fullName>
    </submittedName>
</protein>
<dbReference type="PANTHER" id="PTHR43031">
    <property type="entry name" value="FAD-DEPENDENT OXIDOREDUCTASE"/>
    <property type="match status" value="1"/>
</dbReference>
<accession>A0A538SYH2</accession>
<dbReference type="Pfam" id="PF00581">
    <property type="entry name" value="Rhodanese"/>
    <property type="match status" value="1"/>
</dbReference>
<dbReference type="AlphaFoldDB" id="A0A538SYH2"/>
<sequence length="282" mass="30671">MIRGRALAPDAVRGRRADFSVLDVREEAAFREGHIAGSGHVPRSELRLRRSELPPREQPLLVVAADGPEAAAAAAELNALGFASVAWLDAPLAALEGGLADQSPAARLWRPAPFLEEMLPRIPRPRPDACAALDAAAGAGREAVYLALQGFQVEARDRDPEALARAAALAARHGVRITTAVTDLEDDAITLPPDRFQLVVCFRYLHRPLFRQLERTLAPGGFLVYETYRLGQEKLGRPRRERFLLRPGELASAFPSLIVEHYAELEPAGGPVTARLLARKPG</sequence>
<dbReference type="PANTHER" id="PTHR43031:SF1">
    <property type="entry name" value="PYRIDINE NUCLEOTIDE-DISULPHIDE OXIDOREDUCTASE"/>
    <property type="match status" value="1"/>
</dbReference>
<evidence type="ECO:0000313" key="3">
    <source>
        <dbReference type="Proteomes" id="UP000317716"/>
    </source>
</evidence>
<organism evidence="2 3">
    <name type="scientific">Eiseniibacteriota bacterium</name>
    <dbReference type="NCBI Taxonomy" id="2212470"/>
    <lineage>
        <taxon>Bacteria</taxon>
        <taxon>Candidatus Eiseniibacteriota</taxon>
    </lineage>
</organism>
<dbReference type="CDD" id="cd00158">
    <property type="entry name" value="RHOD"/>
    <property type="match status" value="1"/>
</dbReference>
<dbReference type="InterPro" id="IPR029063">
    <property type="entry name" value="SAM-dependent_MTases_sf"/>
</dbReference>
<dbReference type="SMART" id="SM00450">
    <property type="entry name" value="RHOD"/>
    <property type="match status" value="1"/>
</dbReference>
<name>A0A538SYH2_UNCEI</name>
<comment type="caution">
    <text evidence="2">The sequence shown here is derived from an EMBL/GenBank/DDBJ whole genome shotgun (WGS) entry which is preliminary data.</text>
</comment>
<evidence type="ECO:0000313" key="2">
    <source>
        <dbReference type="EMBL" id="TMQ56443.1"/>
    </source>
</evidence>
<dbReference type="Gene3D" id="3.40.50.150">
    <property type="entry name" value="Vaccinia Virus protein VP39"/>
    <property type="match status" value="1"/>
</dbReference>